<feature type="domain" description="Fatty acid hydroxylase" evidence="7">
    <location>
        <begin position="128"/>
        <end position="260"/>
    </location>
</feature>
<dbReference type="Proteomes" id="UP001374579">
    <property type="component" value="Unassembled WGS sequence"/>
</dbReference>
<evidence type="ECO:0000256" key="4">
    <source>
        <dbReference type="ARBA" id="ARBA00023136"/>
    </source>
</evidence>
<keyword evidence="3 6" id="KW-1133">Transmembrane helix</keyword>
<dbReference type="GO" id="GO:0016020">
    <property type="term" value="C:membrane"/>
    <property type="evidence" value="ECO:0007669"/>
    <property type="project" value="UniProtKB-SubCell"/>
</dbReference>
<dbReference type="Pfam" id="PF04116">
    <property type="entry name" value="FA_hydroxylase"/>
    <property type="match status" value="1"/>
</dbReference>
<feature type="transmembrane region" description="Helical" evidence="6">
    <location>
        <begin position="35"/>
        <end position="59"/>
    </location>
</feature>
<evidence type="ECO:0000259" key="7">
    <source>
        <dbReference type="Pfam" id="PF04116"/>
    </source>
</evidence>
<evidence type="ECO:0000256" key="1">
    <source>
        <dbReference type="ARBA" id="ARBA00004370"/>
    </source>
</evidence>
<evidence type="ECO:0000256" key="5">
    <source>
        <dbReference type="SAM" id="MobiDB-lite"/>
    </source>
</evidence>
<comment type="subcellular location">
    <subcellularLocation>
        <location evidence="1">Membrane</location>
    </subcellularLocation>
</comment>
<evidence type="ECO:0000256" key="6">
    <source>
        <dbReference type="SAM" id="Phobius"/>
    </source>
</evidence>
<evidence type="ECO:0000256" key="3">
    <source>
        <dbReference type="ARBA" id="ARBA00022989"/>
    </source>
</evidence>
<feature type="region of interest" description="Disordered" evidence="5">
    <location>
        <begin position="270"/>
        <end position="290"/>
    </location>
</feature>
<comment type="caution">
    <text evidence="8">The sequence shown here is derived from an EMBL/GenBank/DDBJ whole genome shotgun (WGS) entry which is preliminary data.</text>
</comment>
<accession>A0AAN9GQT8</accession>
<dbReference type="AlphaFoldDB" id="A0AAN9GQT8"/>
<dbReference type="EMBL" id="JBAMIC010000001">
    <property type="protein sequence ID" value="KAK7116716.1"/>
    <property type="molecule type" value="Genomic_DNA"/>
</dbReference>
<dbReference type="GO" id="GO:0005506">
    <property type="term" value="F:iron ion binding"/>
    <property type="evidence" value="ECO:0007669"/>
    <property type="project" value="InterPro"/>
</dbReference>
<evidence type="ECO:0000313" key="8">
    <source>
        <dbReference type="EMBL" id="KAK7116716.1"/>
    </source>
</evidence>
<reference evidence="8 9" key="1">
    <citation type="submission" date="2024-02" db="EMBL/GenBank/DDBJ databases">
        <title>Chromosome-scale genome assembly of the rough periwinkle Littorina saxatilis.</title>
        <authorList>
            <person name="De Jode A."/>
            <person name="Faria R."/>
            <person name="Formenti G."/>
            <person name="Sims Y."/>
            <person name="Smith T.P."/>
            <person name="Tracey A."/>
            <person name="Wood J.M.D."/>
            <person name="Zagrodzka Z.B."/>
            <person name="Johannesson K."/>
            <person name="Butlin R.K."/>
            <person name="Leder E.H."/>
        </authorList>
    </citation>
    <scope>NUCLEOTIDE SEQUENCE [LARGE SCALE GENOMIC DNA]</scope>
    <source>
        <strain evidence="8">Snail1</strain>
        <tissue evidence="8">Muscle</tissue>
    </source>
</reference>
<evidence type="ECO:0000313" key="9">
    <source>
        <dbReference type="Proteomes" id="UP001374579"/>
    </source>
</evidence>
<gene>
    <name evidence="8" type="ORF">V1264_002348</name>
</gene>
<organism evidence="8 9">
    <name type="scientific">Littorina saxatilis</name>
    <dbReference type="NCBI Taxonomy" id="31220"/>
    <lineage>
        <taxon>Eukaryota</taxon>
        <taxon>Metazoa</taxon>
        <taxon>Spiralia</taxon>
        <taxon>Lophotrochozoa</taxon>
        <taxon>Mollusca</taxon>
        <taxon>Gastropoda</taxon>
        <taxon>Caenogastropoda</taxon>
        <taxon>Littorinimorpha</taxon>
        <taxon>Littorinoidea</taxon>
        <taxon>Littorinidae</taxon>
        <taxon>Littorina</taxon>
    </lineage>
</organism>
<evidence type="ECO:0000256" key="2">
    <source>
        <dbReference type="ARBA" id="ARBA00022692"/>
    </source>
</evidence>
<dbReference type="PANTHER" id="PTHR11863">
    <property type="entry name" value="STEROL DESATURASE"/>
    <property type="match status" value="1"/>
</dbReference>
<feature type="compositionally biased region" description="Basic and acidic residues" evidence="5">
    <location>
        <begin position="272"/>
        <end position="290"/>
    </location>
</feature>
<proteinExistence type="predicted"/>
<dbReference type="InterPro" id="IPR050307">
    <property type="entry name" value="Sterol_Desaturase_Related"/>
</dbReference>
<dbReference type="GO" id="GO:0008610">
    <property type="term" value="P:lipid biosynthetic process"/>
    <property type="evidence" value="ECO:0007669"/>
    <property type="project" value="InterPro"/>
</dbReference>
<dbReference type="GO" id="GO:0016491">
    <property type="term" value="F:oxidoreductase activity"/>
    <property type="evidence" value="ECO:0007669"/>
    <property type="project" value="InterPro"/>
</dbReference>
<keyword evidence="2 6" id="KW-0812">Transmembrane</keyword>
<protein>
    <recommendedName>
        <fullName evidence="7">Fatty acid hydroxylase domain-containing protein</fullName>
    </recommendedName>
</protein>
<feature type="transmembrane region" description="Helical" evidence="6">
    <location>
        <begin position="122"/>
        <end position="142"/>
    </location>
</feature>
<dbReference type="InterPro" id="IPR006694">
    <property type="entry name" value="Fatty_acid_hydroxylase"/>
</dbReference>
<keyword evidence="9" id="KW-1185">Reference proteome</keyword>
<keyword evidence="4 6" id="KW-0472">Membrane</keyword>
<name>A0AAN9GQT8_9CAEN</name>
<feature type="transmembrane region" description="Helical" evidence="6">
    <location>
        <begin position="80"/>
        <end position="102"/>
    </location>
</feature>
<sequence>MQNATQAVPEVAQERFLQPLWDMRKGHEDLLMSPLFPVILSIVVYFGECFTFMLVDLYCYKQKWYNKYKIQPDKQVTLPLIWDTLNLTFWNHVLFIMPAAMVQWVWTPPTPLPELAPTVWEMVWQQAAALVIFDFQYFVWHLTHHKIRFLYRTIHAVHHRYHAPFTWVTQYLHPWELIVVGFLTTTNTWFFNCHCLTIWSYMLISITISVEAHIGFDFPFLLHRLVPFGLYGGSPKHDMHHQKPLTNFQPFFNHFDKILGFYCPPMSAGGVKSKDLQEWERKHKETKKQG</sequence>